<dbReference type="eggNOG" id="COG1522">
    <property type="taxonomic scope" value="Bacteria"/>
</dbReference>
<dbReference type="Gene3D" id="1.10.10.10">
    <property type="entry name" value="Winged helix-like DNA-binding domain superfamily/Winged helix DNA-binding domain"/>
    <property type="match status" value="1"/>
</dbReference>
<keyword evidence="3" id="KW-0804">Transcription</keyword>
<dbReference type="InterPro" id="IPR036388">
    <property type="entry name" value="WH-like_DNA-bd_sf"/>
</dbReference>
<dbReference type="InterPro" id="IPR019887">
    <property type="entry name" value="Tscrpt_reg_AsnC/Lrp_C"/>
</dbReference>
<reference evidence="5 6" key="1">
    <citation type="journal article" date="2011" name="Stand. Genomic Sci.">
        <title>Complete genome sequence of Rhodospirillum rubrum type strain (S1).</title>
        <authorList>
            <person name="Munk A.C."/>
            <person name="Copeland A."/>
            <person name="Lucas S."/>
            <person name="Lapidus A."/>
            <person name="Del Rio T.G."/>
            <person name="Barry K."/>
            <person name="Detter J.C."/>
            <person name="Hammon N."/>
            <person name="Israni S."/>
            <person name="Pitluck S."/>
            <person name="Brettin T."/>
            <person name="Bruce D."/>
            <person name="Han C."/>
            <person name="Tapia R."/>
            <person name="Gilna P."/>
            <person name="Schmutz J."/>
            <person name="Larimer F."/>
            <person name="Land M."/>
            <person name="Kyrpides N.C."/>
            <person name="Mavromatis K."/>
            <person name="Richardson P."/>
            <person name="Rohde M."/>
            <person name="Goker M."/>
            <person name="Klenk H.P."/>
            <person name="Zhang Y."/>
            <person name="Roberts G.P."/>
            <person name="Reslewic S."/>
            <person name="Schwartz D.C."/>
        </authorList>
    </citation>
    <scope>NUCLEOTIDE SEQUENCE [LARGE SCALE GENOMIC DNA]</scope>
    <source>
        <strain evidence="6">ATCC 11170 / ATH 1.1.1 / DSM 467 / LMG 4362 / NCIMB 8255 / S1</strain>
    </source>
</reference>
<dbReference type="Pfam" id="PF01037">
    <property type="entry name" value="AsnC_trans_reg"/>
    <property type="match status" value="1"/>
</dbReference>
<dbReference type="PANTHER" id="PTHR30154:SF34">
    <property type="entry name" value="TRANSCRIPTIONAL REGULATOR AZLB"/>
    <property type="match status" value="1"/>
</dbReference>
<dbReference type="Gene3D" id="3.30.70.920">
    <property type="match status" value="1"/>
</dbReference>
<sequence>MTLDDLDRRLIGLLREDARLPVSSLAHALGVSRGTVQNRIDRLRDSGEVLGFTLRLRSEAGSGVRAVCLVSEQTRDASAILAALKRIPEARGVHTTNGRWDIMVDLAADTLEDLDRAIGQIRALGGVTDTETLVLLTPHKG</sequence>
<dbReference type="GO" id="GO:0005829">
    <property type="term" value="C:cytosol"/>
    <property type="evidence" value="ECO:0007669"/>
    <property type="project" value="TreeGrafter"/>
</dbReference>
<dbReference type="InterPro" id="IPR019888">
    <property type="entry name" value="Tscrpt_reg_AsnC-like"/>
</dbReference>
<dbReference type="PATRIC" id="fig|269796.9.peg.3584"/>
<dbReference type="Proteomes" id="UP000001929">
    <property type="component" value="Chromosome"/>
</dbReference>
<dbReference type="RefSeq" id="WP_011391215.1">
    <property type="nucleotide sequence ID" value="NC_007643.1"/>
</dbReference>
<evidence type="ECO:0000256" key="3">
    <source>
        <dbReference type="ARBA" id="ARBA00023163"/>
    </source>
</evidence>
<keyword evidence="1" id="KW-0805">Transcription regulation</keyword>
<dbReference type="InterPro" id="IPR011008">
    <property type="entry name" value="Dimeric_a/b-barrel"/>
</dbReference>
<proteinExistence type="predicted"/>
<evidence type="ECO:0000259" key="4">
    <source>
        <dbReference type="PROSITE" id="PS50956"/>
    </source>
</evidence>
<dbReference type="InterPro" id="IPR036390">
    <property type="entry name" value="WH_DNA-bd_sf"/>
</dbReference>
<evidence type="ECO:0000313" key="5">
    <source>
        <dbReference type="EMBL" id="ABC24262.1"/>
    </source>
</evidence>
<dbReference type="PANTHER" id="PTHR30154">
    <property type="entry name" value="LEUCINE-RESPONSIVE REGULATORY PROTEIN"/>
    <property type="match status" value="1"/>
</dbReference>
<protein>
    <submittedName>
        <fullName evidence="5">Transcriptional regulator, AsnC family</fullName>
    </submittedName>
</protein>
<organism evidence="5 6">
    <name type="scientific">Rhodospirillum rubrum (strain ATCC 11170 / ATH 1.1.1 / DSM 467 / LMG 4362 / NCIMB 8255 / S1)</name>
    <dbReference type="NCBI Taxonomy" id="269796"/>
    <lineage>
        <taxon>Bacteria</taxon>
        <taxon>Pseudomonadati</taxon>
        <taxon>Pseudomonadota</taxon>
        <taxon>Alphaproteobacteria</taxon>
        <taxon>Rhodospirillales</taxon>
        <taxon>Rhodospirillaceae</taxon>
        <taxon>Rhodospirillum</taxon>
    </lineage>
</organism>
<keyword evidence="6" id="KW-1185">Reference proteome</keyword>
<keyword evidence="2" id="KW-0238">DNA-binding</keyword>
<evidence type="ECO:0000313" key="6">
    <source>
        <dbReference type="Proteomes" id="UP000001929"/>
    </source>
</evidence>
<accession>Q2RNN3</accession>
<name>Q2RNN3_RHORT</name>
<dbReference type="AlphaFoldDB" id="Q2RNN3"/>
<dbReference type="SUPFAM" id="SSF54909">
    <property type="entry name" value="Dimeric alpha+beta barrel"/>
    <property type="match status" value="1"/>
</dbReference>
<dbReference type="STRING" id="269796.Rru_A3468"/>
<evidence type="ECO:0000256" key="2">
    <source>
        <dbReference type="ARBA" id="ARBA00023125"/>
    </source>
</evidence>
<gene>
    <name evidence="5" type="ordered locus">Rru_A3468</name>
</gene>
<dbReference type="PRINTS" id="PR00033">
    <property type="entry name" value="HTHASNC"/>
</dbReference>
<dbReference type="SMART" id="SM00344">
    <property type="entry name" value="HTH_ASNC"/>
    <property type="match status" value="1"/>
</dbReference>
<dbReference type="Pfam" id="PF13404">
    <property type="entry name" value="HTH_AsnC-type"/>
    <property type="match status" value="1"/>
</dbReference>
<dbReference type="KEGG" id="rru:Rru_A3468"/>
<dbReference type="PROSITE" id="PS50956">
    <property type="entry name" value="HTH_ASNC_2"/>
    <property type="match status" value="1"/>
</dbReference>
<dbReference type="GO" id="GO:0043200">
    <property type="term" value="P:response to amino acid"/>
    <property type="evidence" value="ECO:0007669"/>
    <property type="project" value="TreeGrafter"/>
</dbReference>
<evidence type="ECO:0000256" key="1">
    <source>
        <dbReference type="ARBA" id="ARBA00023015"/>
    </source>
</evidence>
<dbReference type="GO" id="GO:0043565">
    <property type="term" value="F:sequence-specific DNA binding"/>
    <property type="evidence" value="ECO:0007669"/>
    <property type="project" value="InterPro"/>
</dbReference>
<feature type="domain" description="HTH asnC-type" evidence="4">
    <location>
        <begin position="3"/>
        <end position="63"/>
    </location>
</feature>
<dbReference type="PhylomeDB" id="Q2RNN3"/>
<dbReference type="EnsemblBacteria" id="ABC24262">
    <property type="protein sequence ID" value="ABC24262"/>
    <property type="gene ID" value="Rru_A3468"/>
</dbReference>
<dbReference type="SUPFAM" id="SSF46785">
    <property type="entry name" value="Winged helix' DNA-binding domain"/>
    <property type="match status" value="1"/>
</dbReference>
<dbReference type="EMBL" id="CP000230">
    <property type="protein sequence ID" value="ABC24262.1"/>
    <property type="molecule type" value="Genomic_DNA"/>
</dbReference>
<dbReference type="InterPro" id="IPR000485">
    <property type="entry name" value="AsnC-type_HTH_dom"/>
</dbReference>
<dbReference type="HOGENOM" id="CLU_091233_5_3_5"/>